<dbReference type="AlphaFoldDB" id="A0AAW9K5Y7"/>
<accession>A0AAW9K5Y7</accession>
<dbReference type="EMBL" id="JAVBVO010000003">
    <property type="protein sequence ID" value="MDZ5759614.1"/>
    <property type="molecule type" value="Genomic_DNA"/>
</dbReference>
<evidence type="ECO:0000313" key="2">
    <source>
        <dbReference type="Proteomes" id="UP001290462"/>
    </source>
</evidence>
<gene>
    <name evidence="1" type="ORF">RAK27_13200</name>
</gene>
<evidence type="ECO:0000313" key="1">
    <source>
        <dbReference type="EMBL" id="MDZ5759614.1"/>
    </source>
</evidence>
<sequence>MELKLDVLISEMQTTIQFNQQEGTITIVKAQEIPKTEHTLYFLLKNNEFVASGTTNFPANLKDVEFNQVMTITPPWEIEPEHLEQLFLAQASDKGVNLVSLSNPEGQVPTNAEKTVNAYLETLFFILEKFGYQIEPKTDLPKPKAKPAKARHRWTKEVSQIEFFIDTRESKATALWVKRNEMLLKAGAKMMPTVPLNKDGSVGFSARLGEKLRYDYSDKIKDFTTTEDLTFKSVNEIGIFLYFGGTNSWLEMLDANGKSINEWTVVE</sequence>
<dbReference type="RefSeq" id="WP_015077855.1">
    <property type="nucleotide sequence ID" value="NZ_CP016844.1"/>
</dbReference>
<name>A0AAW9K5Y7_CARML</name>
<dbReference type="Proteomes" id="UP001290462">
    <property type="component" value="Unassembled WGS sequence"/>
</dbReference>
<protein>
    <recommendedName>
        <fullName evidence="3">DUF4357 domain-containing protein</fullName>
    </recommendedName>
</protein>
<comment type="caution">
    <text evidence="1">The sequence shown here is derived from an EMBL/GenBank/DDBJ whole genome shotgun (WGS) entry which is preliminary data.</text>
</comment>
<proteinExistence type="predicted"/>
<organism evidence="1 2">
    <name type="scientific">Carnobacterium maltaromaticum</name>
    <name type="common">Carnobacterium piscicola</name>
    <dbReference type="NCBI Taxonomy" id="2751"/>
    <lineage>
        <taxon>Bacteria</taxon>
        <taxon>Bacillati</taxon>
        <taxon>Bacillota</taxon>
        <taxon>Bacilli</taxon>
        <taxon>Lactobacillales</taxon>
        <taxon>Carnobacteriaceae</taxon>
        <taxon>Carnobacterium</taxon>
    </lineage>
</organism>
<evidence type="ECO:0008006" key="3">
    <source>
        <dbReference type="Google" id="ProtNLM"/>
    </source>
</evidence>
<reference evidence="1" key="1">
    <citation type="submission" date="2023-08" db="EMBL/GenBank/DDBJ databases">
        <title>Genomic characterization of piscicolin 126 produced by Carnobacterium maltaromaticum CM22 strain isolated from salmon (Salmo salar).</title>
        <authorList>
            <person name="Gonzalez-Gragera E."/>
            <person name="Garcia-Lopez J.D."/>
            <person name="Teso-Perez C."/>
            <person name="Gimenez-Hernandez I."/>
            <person name="Peralta-Sanchez J.M."/>
            <person name="Valdivia E."/>
            <person name="Montalban-Lopez M."/>
            <person name="Martin-Platero A.M."/>
            <person name="Banos A."/>
            <person name="Martinez-Bueno M."/>
        </authorList>
    </citation>
    <scope>NUCLEOTIDE SEQUENCE</scope>
    <source>
        <strain evidence="1">CM22</strain>
    </source>
</reference>